<evidence type="ECO:0000313" key="1">
    <source>
        <dbReference type="EMBL" id="KGO52462.1"/>
    </source>
</evidence>
<dbReference type="VEuPathDB" id="FungiDB:PEXP_054730"/>
<gene>
    <name evidence="1" type="ORF">PEX2_048500</name>
</gene>
<name>A0A0A2JAL4_PENEN</name>
<accession>A0A0A2JAL4</accession>
<reference evidence="1 2" key="1">
    <citation type="journal article" date="2015" name="Mol. Plant Microbe Interact.">
        <title>Genome, transcriptome, and functional analyses of Penicillium expansum provide new insights into secondary metabolism and pathogenicity.</title>
        <authorList>
            <person name="Ballester A.R."/>
            <person name="Marcet-Houben M."/>
            <person name="Levin E."/>
            <person name="Sela N."/>
            <person name="Selma-Lazaro C."/>
            <person name="Carmona L."/>
            <person name="Wisniewski M."/>
            <person name="Droby S."/>
            <person name="Gonzalez-Candelas L."/>
            <person name="Gabaldon T."/>
        </authorList>
    </citation>
    <scope>NUCLEOTIDE SEQUENCE [LARGE SCALE GENOMIC DNA]</scope>
    <source>
        <strain evidence="1 2">MD-8</strain>
    </source>
</reference>
<organism evidence="1 2">
    <name type="scientific">Penicillium expansum</name>
    <name type="common">Blue mold rot fungus</name>
    <dbReference type="NCBI Taxonomy" id="27334"/>
    <lineage>
        <taxon>Eukaryota</taxon>
        <taxon>Fungi</taxon>
        <taxon>Dikarya</taxon>
        <taxon>Ascomycota</taxon>
        <taxon>Pezizomycotina</taxon>
        <taxon>Eurotiomycetes</taxon>
        <taxon>Eurotiomycetidae</taxon>
        <taxon>Eurotiales</taxon>
        <taxon>Aspergillaceae</taxon>
        <taxon>Penicillium</taxon>
    </lineage>
</organism>
<dbReference type="EMBL" id="JQFZ01000264">
    <property type="protein sequence ID" value="KGO52462.1"/>
    <property type="molecule type" value="Genomic_DNA"/>
</dbReference>
<dbReference type="Proteomes" id="UP000030143">
    <property type="component" value="Unassembled WGS sequence"/>
</dbReference>
<evidence type="ECO:0000313" key="2">
    <source>
        <dbReference type="Proteomes" id="UP000030143"/>
    </source>
</evidence>
<dbReference type="RefSeq" id="XP_016595203.1">
    <property type="nucleotide sequence ID" value="XM_016742125.1"/>
</dbReference>
<proteinExistence type="predicted"/>
<dbReference type="AlphaFoldDB" id="A0A0A2JAL4"/>
<dbReference type="HOGENOM" id="CLU_1806857_0_0_1"/>
<dbReference type="GeneID" id="27677544"/>
<keyword evidence="2" id="KW-1185">Reference proteome</keyword>
<protein>
    <submittedName>
        <fullName evidence="1">Uncharacterized protein</fullName>
    </submittedName>
</protein>
<comment type="caution">
    <text evidence="1">The sequence shown here is derived from an EMBL/GenBank/DDBJ whole genome shotgun (WGS) entry which is preliminary data.</text>
</comment>
<sequence>MPDATRPNETDAESPGRVRDPLSVCHAISCKAERKGPGTAGTRLTADYSADGGRYNILWLTSTRGVRTVEVTACTPYGVSEGFDWWNLIGRLQGEGNGRIGVLGCVCIHVRSRKRCALSRSSAVHKGQKMDLAGLHGVRSLWN</sequence>